<organism evidence="2 3">
    <name type="scientific">Purpureocillium lilacinum</name>
    <name type="common">Paecilomyces lilacinus</name>
    <dbReference type="NCBI Taxonomy" id="33203"/>
    <lineage>
        <taxon>Eukaryota</taxon>
        <taxon>Fungi</taxon>
        <taxon>Dikarya</taxon>
        <taxon>Ascomycota</taxon>
        <taxon>Pezizomycotina</taxon>
        <taxon>Sordariomycetes</taxon>
        <taxon>Hypocreomycetidae</taxon>
        <taxon>Hypocreales</taxon>
        <taxon>Ophiocordycipitaceae</taxon>
        <taxon>Purpureocillium</taxon>
    </lineage>
</organism>
<dbReference type="EMBL" id="LSBH01000008">
    <property type="protein sequence ID" value="OAQ75399.1"/>
    <property type="molecule type" value="Genomic_DNA"/>
</dbReference>
<accession>A0A179GE43</accession>
<sequence>MTRDAQSGPRSVSSACPSPAFETWYHAPGLPGGHRGHEATNFASRRPATGMKIGNADCVITLLHSHAPMDNGTKPNAASEPEANSCSSRCDSGSCRTRKGRSAAAGDVTFWRAGTIMRRPRLQHHT</sequence>
<feature type="compositionally biased region" description="Low complexity" evidence="1">
    <location>
        <begin position="85"/>
        <end position="95"/>
    </location>
</feature>
<reference evidence="2 3" key="1">
    <citation type="submission" date="2016-01" db="EMBL/GenBank/DDBJ databases">
        <title>Biosynthesis of antibiotic leucinostatins and their inhibition on Phytophthora in bio-control Purpureocillium lilacinum.</title>
        <authorList>
            <person name="Wang G."/>
            <person name="Liu Z."/>
            <person name="Lin R."/>
            <person name="Li E."/>
            <person name="Mao Z."/>
            <person name="Ling J."/>
            <person name="Yin W."/>
            <person name="Xie B."/>
        </authorList>
    </citation>
    <scope>NUCLEOTIDE SEQUENCE [LARGE SCALE GENOMIC DNA]</scope>
    <source>
        <strain evidence="2">PLBJ-1</strain>
    </source>
</reference>
<evidence type="ECO:0000313" key="3">
    <source>
        <dbReference type="Proteomes" id="UP000078240"/>
    </source>
</evidence>
<protein>
    <submittedName>
        <fullName evidence="2">Uncharacterized protein</fullName>
    </submittedName>
</protein>
<gene>
    <name evidence="2" type="ORF">VFPBJ_09372</name>
</gene>
<proteinExistence type="predicted"/>
<comment type="caution">
    <text evidence="2">The sequence shown here is derived from an EMBL/GenBank/DDBJ whole genome shotgun (WGS) entry which is preliminary data.</text>
</comment>
<dbReference type="AlphaFoldDB" id="A0A179GE43"/>
<name>A0A179GE43_PURLI</name>
<feature type="region of interest" description="Disordered" evidence="1">
    <location>
        <begin position="67"/>
        <end position="101"/>
    </location>
</feature>
<dbReference type="Proteomes" id="UP000078240">
    <property type="component" value="Unassembled WGS sequence"/>
</dbReference>
<evidence type="ECO:0000256" key="1">
    <source>
        <dbReference type="SAM" id="MobiDB-lite"/>
    </source>
</evidence>
<evidence type="ECO:0000313" key="2">
    <source>
        <dbReference type="EMBL" id="OAQ75399.1"/>
    </source>
</evidence>